<proteinExistence type="predicted"/>
<evidence type="ECO:0000313" key="3">
    <source>
        <dbReference type="Proteomes" id="UP001215827"/>
    </source>
</evidence>
<feature type="transmembrane region" description="Helical" evidence="1">
    <location>
        <begin position="50"/>
        <end position="69"/>
    </location>
</feature>
<name>A0ABY8FTQ0_9SPHN</name>
<dbReference type="EMBL" id="CP121106">
    <property type="protein sequence ID" value="WFL78386.1"/>
    <property type="molecule type" value="Genomic_DNA"/>
</dbReference>
<evidence type="ECO:0000256" key="1">
    <source>
        <dbReference type="SAM" id="Phobius"/>
    </source>
</evidence>
<organism evidence="2 3">
    <name type="scientific">Altererythrobacter arenosus</name>
    <dbReference type="NCBI Taxonomy" id="3032592"/>
    <lineage>
        <taxon>Bacteria</taxon>
        <taxon>Pseudomonadati</taxon>
        <taxon>Pseudomonadota</taxon>
        <taxon>Alphaproteobacteria</taxon>
        <taxon>Sphingomonadales</taxon>
        <taxon>Erythrobacteraceae</taxon>
        <taxon>Altererythrobacter</taxon>
    </lineage>
</organism>
<sequence length="202" mass="22581">MRLLAYKPVITIRAEKRVPDLANLQAICSGAAMAPARATRQALIARLSGYWKMEAGNALLIPALILWLSDARISWLTGFTLIPMIALLVLGAIYWKAKLAQIETGSDVEPAVRLIARWQWPLLALSILALATMVALWIEPSLAAGRADQWSATVAASLAILEYVNYYHRQLQHFDHAPDFRRLVSGRGWRKSQLRQDIERLG</sequence>
<reference evidence="2 3" key="1">
    <citation type="submission" date="2023-03" db="EMBL/GenBank/DDBJ databases">
        <title>Altererythrobacter sp. CAU 1644 isolated from sand.</title>
        <authorList>
            <person name="Kim W."/>
        </authorList>
    </citation>
    <scope>NUCLEOTIDE SEQUENCE [LARGE SCALE GENOMIC DNA]</scope>
    <source>
        <strain evidence="2 3">CAU 1644</strain>
    </source>
</reference>
<protein>
    <submittedName>
        <fullName evidence="2">Uncharacterized protein</fullName>
    </submittedName>
</protein>
<keyword evidence="3" id="KW-1185">Reference proteome</keyword>
<accession>A0ABY8FTQ0</accession>
<keyword evidence="1" id="KW-1133">Transmembrane helix</keyword>
<feature type="transmembrane region" description="Helical" evidence="1">
    <location>
        <begin position="75"/>
        <end position="97"/>
    </location>
</feature>
<dbReference type="Proteomes" id="UP001215827">
    <property type="component" value="Chromosome"/>
</dbReference>
<gene>
    <name evidence="2" type="ORF">P7228_04800</name>
</gene>
<keyword evidence="1" id="KW-0812">Transmembrane</keyword>
<keyword evidence="1" id="KW-0472">Membrane</keyword>
<evidence type="ECO:0000313" key="2">
    <source>
        <dbReference type="EMBL" id="WFL78386.1"/>
    </source>
</evidence>
<feature type="transmembrane region" description="Helical" evidence="1">
    <location>
        <begin position="118"/>
        <end position="138"/>
    </location>
</feature>
<dbReference type="RefSeq" id="WP_278017076.1">
    <property type="nucleotide sequence ID" value="NZ_CP121106.1"/>
</dbReference>